<feature type="region of interest" description="Disordered" evidence="1">
    <location>
        <begin position="35"/>
        <end position="72"/>
    </location>
</feature>
<protein>
    <submittedName>
        <fullName evidence="2">Uncharacterized protein</fullName>
    </submittedName>
</protein>
<name>A0A429V8I6_9SPHN</name>
<dbReference type="EMBL" id="RWJF01000001">
    <property type="protein sequence ID" value="RST30281.1"/>
    <property type="molecule type" value="Genomic_DNA"/>
</dbReference>
<evidence type="ECO:0000313" key="3">
    <source>
        <dbReference type="Proteomes" id="UP000274661"/>
    </source>
</evidence>
<feature type="compositionally biased region" description="Acidic residues" evidence="1">
    <location>
        <begin position="63"/>
        <end position="72"/>
    </location>
</feature>
<sequence length="72" mass="8475">MAVHNSDRGSFRDWENSLFLLGQSLRDAYGRLGHEAEEDEELPQRRRRWRHDGIVHFPLPEPTENEDETGSE</sequence>
<dbReference type="RefSeq" id="WP_126718113.1">
    <property type="nucleotide sequence ID" value="NZ_RWJF01000001.1"/>
</dbReference>
<gene>
    <name evidence="2" type="ORF">HMF7854_05185</name>
</gene>
<organism evidence="2 3">
    <name type="scientific">Sphingomonas ginkgonis</name>
    <dbReference type="NCBI Taxonomy" id="2315330"/>
    <lineage>
        <taxon>Bacteria</taxon>
        <taxon>Pseudomonadati</taxon>
        <taxon>Pseudomonadota</taxon>
        <taxon>Alphaproteobacteria</taxon>
        <taxon>Sphingomonadales</taxon>
        <taxon>Sphingomonadaceae</taxon>
        <taxon>Sphingomonas</taxon>
    </lineage>
</organism>
<reference evidence="2 3" key="1">
    <citation type="submission" date="2018-12" db="EMBL/GenBank/DDBJ databases">
        <title>Sphingomonas sp. HMF7854 Genome sequencing and assembly.</title>
        <authorList>
            <person name="Cha I."/>
            <person name="Kang H."/>
            <person name="Kim H."/>
            <person name="Kang J."/>
            <person name="Joh K."/>
        </authorList>
    </citation>
    <scope>NUCLEOTIDE SEQUENCE [LARGE SCALE GENOMIC DNA]</scope>
    <source>
        <strain evidence="2 3">HMF7854</strain>
    </source>
</reference>
<comment type="caution">
    <text evidence="2">The sequence shown here is derived from an EMBL/GenBank/DDBJ whole genome shotgun (WGS) entry which is preliminary data.</text>
</comment>
<proteinExistence type="predicted"/>
<accession>A0A429V8I6</accession>
<evidence type="ECO:0000256" key="1">
    <source>
        <dbReference type="SAM" id="MobiDB-lite"/>
    </source>
</evidence>
<evidence type="ECO:0000313" key="2">
    <source>
        <dbReference type="EMBL" id="RST30281.1"/>
    </source>
</evidence>
<keyword evidence="3" id="KW-1185">Reference proteome</keyword>
<dbReference type="AlphaFoldDB" id="A0A429V8I6"/>
<dbReference type="Proteomes" id="UP000274661">
    <property type="component" value="Unassembled WGS sequence"/>
</dbReference>